<evidence type="ECO:0000313" key="2">
    <source>
        <dbReference type="Proteomes" id="UP000001542"/>
    </source>
</evidence>
<reference evidence="1" key="1">
    <citation type="submission" date="2006-10" db="EMBL/GenBank/DDBJ databases">
        <authorList>
            <person name="Amadeo P."/>
            <person name="Zhao Q."/>
            <person name="Wortman J."/>
            <person name="Fraser-Liggett C."/>
            <person name="Carlton J."/>
        </authorList>
    </citation>
    <scope>NUCLEOTIDE SEQUENCE</scope>
    <source>
        <strain evidence="1">G3</strain>
    </source>
</reference>
<dbReference type="GO" id="GO:0043130">
    <property type="term" value="F:ubiquitin binding"/>
    <property type="evidence" value="ECO:0000318"/>
    <property type="project" value="GO_Central"/>
</dbReference>
<organism evidence="1 2">
    <name type="scientific">Trichomonas vaginalis (strain ATCC PRA-98 / G3)</name>
    <dbReference type="NCBI Taxonomy" id="412133"/>
    <lineage>
        <taxon>Eukaryota</taxon>
        <taxon>Metamonada</taxon>
        <taxon>Parabasalia</taxon>
        <taxon>Trichomonadida</taxon>
        <taxon>Trichomonadidae</taxon>
        <taxon>Trichomonas</taxon>
    </lineage>
</organism>
<sequence>MNLMYNELVKSKILVKTEGCYSFLNPFSSKRSVYTLTPLGEKVANFPFSSYISLAITTLSEQYGVDEKIAALLASLTMLIPNITITKLTSKLLIKNFERESDFATIVKSLFDVMINNGETIDPLDNQFTQKMISQIETFLKEIANKLGVNYEGIWIQLKAFYDRCDYINTFAQKLFKLISDNSIDGEWGRARTSSFSTISMFRNQFFASYNGNELVNFDKNDSYITISQRPGQVSLDFPSNAYIVNITRNTSLHRIDGSFIHINNGPNQGPHPQSIVIEQYLNNPFFTAVLQGYLGKEMKELIKINGSNGDASNYFYISEIDSEHCSFNFFPRNSDVADEVITAVNNLKCLAPYIGQTILIQHPTLKSCISLKAYGTDKYENQIIKYDDTKLHPYNINKNTISFLLKYIKEIPKFGYSKSIAFTGEDMIFSLDPNEPIEEDGGNISNPTTFYGCKSVFGMKSHLVILSDQLIPDEVELEWVGDHFNDKLQDQDSIRNKYVEMHVHKTAIAVLYSQNNNVEYIGQLARMNYFNIDHDQSKSPLVKIINKFELGCIKSNHLITEEVEQR</sequence>
<dbReference type="Proteomes" id="UP000001542">
    <property type="component" value="Unassembled WGS sequence"/>
</dbReference>
<dbReference type="VEuPathDB" id="TrichDB:TVAGG3_0167300"/>
<gene>
    <name evidence="1" type="ORF">TVAG_271130</name>
</gene>
<dbReference type="AlphaFoldDB" id="A2EA82"/>
<evidence type="ECO:0000313" key="1">
    <source>
        <dbReference type="EMBL" id="EAY10422.1"/>
    </source>
</evidence>
<dbReference type="InParanoid" id="A2EA82"/>
<keyword evidence="2" id="KW-1185">Reference proteome</keyword>
<dbReference type="KEGG" id="tva:4768355"/>
<dbReference type="EMBL" id="DS113338">
    <property type="protein sequence ID" value="EAY10422.1"/>
    <property type="molecule type" value="Genomic_DNA"/>
</dbReference>
<dbReference type="GO" id="GO:0097039">
    <property type="term" value="P:protein linear polyubiquitination"/>
    <property type="evidence" value="ECO:0000318"/>
    <property type="project" value="GO_Central"/>
</dbReference>
<name>A2EA82_TRIV3</name>
<reference evidence="1" key="2">
    <citation type="journal article" date="2007" name="Science">
        <title>Draft genome sequence of the sexually transmitted pathogen Trichomonas vaginalis.</title>
        <authorList>
            <person name="Carlton J.M."/>
            <person name="Hirt R.P."/>
            <person name="Silva J.C."/>
            <person name="Delcher A.L."/>
            <person name="Schatz M."/>
            <person name="Zhao Q."/>
            <person name="Wortman J.R."/>
            <person name="Bidwell S.L."/>
            <person name="Alsmark U.C.M."/>
            <person name="Besteiro S."/>
            <person name="Sicheritz-Ponten T."/>
            <person name="Noel C.J."/>
            <person name="Dacks J.B."/>
            <person name="Foster P.G."/>
            <person name="Simillion C."/>
            <person name="Van de Peer Y."/>
            <person name="Miranda-Saavedra D."/>
            <person name="Barton G.J."/>
            <person name="Westrop G.D."/>
            <person name="Mueller S."/>
            <person name="Dessi D."/>
            <person name="Fiori P.L."/>
            <person name="Ren Q."/>
            <person name="Paulsen I."/>
            <person name="Zhang H."/>
            <person name="Bastida-Corcuera F.D."/>
            <person name="Simoes-Barbosa A."/>
            <person name="Brown M.T."/>
            <person name="Hayes R.D."/>
            <person name="Mukherjee M."/>
            <person name="Okumura C.Y."/>
            <person name="Schneider R."/>
            <person name="Smith A.J."/>
            <person name="Vanacova S."/>
            <person name="Villalvazo M."/>
            <person name="Haas B.J."/>
            <person name="Pertea M."/>
            <person name="Feldblyum T.V."/>
            <person name="Utterback T.R."/>
            <person name="Shu C.L."/>
            <person name="Osoegawa K."/>
            <person name="de Jong P.J."/>
            <person name="Hrdy I."/>
            <person name="Horvathova L."/>
            <person name="Zubacova Z."/>
            <person name="Dolezal P."/>
            <person name="Malik S.B."/>
            <person name="Logsdon J.M. Jr."/>
            <person name="Henze K."/>
            <person name="Gupta A."/>
            <person name="Wang C.C."/>
            <person name="Dunne R.L."/>
            <person name="Upcroft J.A."/>
            <person name="Upcroft P."/>
            <person name="White O."/>
            <person name="Salzberg S.L."/>
            <person name="Tang P."/>
            <person name="Chiu C.-H."/>
            <person name="Lee Y.-S."/>
            <person name="Embley T.M."/>
            <person name="Coombs G.H."/>
            <person name="Mottram J.C."/>
            <person name="Tachezy J."/>
            <person name="Fraser-Liggett C.M."/>
            <person name="Johnson P.J."/>
        </authorList>
    </citation>
    <scope>NUCLEOTIDE SEQUENCE [LARGE SCALE GENOMIC DNA]</scope>
    <source>
        <strain evidence="1">G3</strain>
    </source>
</reference>
<accession>A2EA82</accession>
<dbReference type="RefSeq" id="XP_001322645.1">
    <property type="nucleotide sequence ID" value="XM_001322610.1"/>
</dbReference>
<proteinExistence type="predicted"/>
<dbReference type="GO" id="GO:0043161">
    <property type="term" value="P:proteasome-mediated ubiquitin-dependent protein catabolic process"/>
    <property type="evidence" value="ECO:0000318"/>
    <property type="project" value="GO_Central"/>
</dbReference>
<dbReference type="VEuPathDB" id="TrichDB:TVAG_271130"/>
<dbReference type="GO" id="GO:0000151">
    <property type="term" value="C:ubiquitin ligase complex"/>
    <property type="evidence" value="ECO:0000318"/>
    <property type="project" value="GO_Central"/>
</dbReference>
<dbReference type="GO" id="GO:0004842">
    <property type="term" value="F:ubiquitin-protein transferase activity"/>
    <property type="evidence" value="ECO:0000318"/>
    <property type="project" value="GO_Central"/>
</dbReference>
<protein>
    <submittedName>
        <fullName evidence="1">Uncharacterized protein</fullName>
    </submittedName>
</protein>